<reference evidence="1" key="1">
    <citation type="submission" date="2024-02" db="EMBL/GenBank/DDBJ databases">
        <title>Metagenome Assembled Genome of Zalaria obscura JY119.</title>
        <authorList>
            <person name="Vighnesh L."/>
            <person name="Jagadeeshwari U."/>
            <person name="Venkata Ramana C."/>
            <person name="Sasikala C."/>
        </authorList>
    </citation>
    <scope>NUCLEOTIDE SEQUENCE</scope>
    <source>
        <strain evidence="1">JY119</strain>
    </source>
</reference>
<dbReference type="EMBL" id="JAMKPW020000008">
    <property type="protein sequence ID" value="KAK8215268.1"/>
    <property type="molecule type" value="Genomic_DNA"/>
</dbReference>
<comment type="caution">
    <text evidence="1">The sequence shown here is derived from an EMBL/GenBank/DDBJ whole genome shotgun (WGS) entry which is preliminary data.</text>
</comment>
<protein>
    <submittedName>
        <fullName evidence="1">Uncharacterized protein</fullName>
    </submittedName>
</protein>
<accession>A0ACC3SIY9</accession>
<gene>
    <name evidence="1" type="ORF">M8818_001889</name>
</gene>
<keyword evidence="2" id="KW-1185">Reference proteome</keyword>
<organism evidence="1 2">
    <name type="scientific">Zalaria obscura</name>
    <dbReference type="NCBI Taxonomy" id="2024903"/>
    <lineage>
        <taxon>Eukaryota</taxon>
        <taxon>Fungi</taxon>
        <taxon>Dikarya</taxon>
        <taxon>Ascomycota</taxon>
        <taxon>Pezizomycotina</taxon>
        <taxon>Dothideomycetes</taxon>
        <taxon>Dothideomycetidae</taxon>
        <taxon>Dothideales</taxon>
        <taxon>Zalariaceae</taxon>
        <taxon>Zalaria</taxon>
    </lineage>
</organism>
<evidence type="ECO:0000313" key="1">
    <source>
        <dbReference type="EMBL" id="KAK8215268.1"/>
    </source>
</evidence>
<proteinExistence type="predicted"/>
<name>A0ACC3SIY9_9PEZI</name>
<dbReference type="Proteomes" id="UP001320706">
    <property type="component" value="Unassembled WGS sequence"/>
</dbReference>
<sequence>MDTSKPVDPRDLFSAKDLVIVITGGGSGIGLAFAAALARSSARKIYLLGRRLQNLQEAATSINSSVITPVQCDVTSPASISAAVKQVEQEVGYIDVLINNAGVEGPKHTDIYKAATISELQAIMLKDPEGWDTAYRTNTTAVNTVSASFLALLDAGNARRGWVQGKRTHQTRAEGADYDASDERTSQIITVTSISSFNRTVTAGLAYTASKAGATMLAKSMANFLAPWGIRSNVIAPGRFPSEMTAGAATEFPVDQVPAGKPGVYGDMAGTILYLVGKAGAYVNGNAGHDISWWLVAESLLNSVKQDFECVLQA</sequence>
<evidence type="ECO:0000313" key="2">
    <source>
        <dbReference type="Proteomes" id="UP001320706"/>
    </source>
</evidence>